<reference evidence="1 2" key="1">
    <citation type="journal article" date="2018" name="Front. Plant Sci.">
        <title>Red Clover (Trifolium pratense) and Zigzag Clover (T. medium) - A Picture of Genomic Similarities and Differences.</title>
        <authorList>
            <person name="Dluhosova J."/>
            <person name="Istvanek J."/>
            <person name="Nedelnik J."/>
            <person name="Repkova J."/>
        </authorList>
    </citation>
    <scope>NUCLEOTIDE SEQUENCE [LARGE SCALE GENOMIC DNA]</scope>
    <source>
        <strain evidence="2">cv. 10/8</strain>
        <tissue evidence="1">Leaf</tissue>
    </source>
</reference>
<evidence type="ECO:0000313" key="2">
    <source>
        <dbReference type="Proteomes" id="UP000265520"/>
    </source>
</evidence>
<feature type="non-terminal residue" evidence="1">
    <location>
        <position position="1"/>
    </location>
</feature>
<accession>A0A392UK95</accession>
<protein>
    <submittedName>
        <fullName evidence="1">Uncharacterized protein</fullName>
    </submittedName>
</protein>
<comment type="caution">
    <text evidence="1">The sequence shown here is derived from an EMBL/GenBank/DDBJ whole genome shotgun (WGS) entry which is preliminary data.</text>
</comment>
<sequence>VIDTSFAHFASGGLNCVEGLIIVGKR</sequence>
<dbReference type="AlphaFoldDB" id="A0A392UK95"/>
<organism evidence="1 2">
    <name type="scientific">Trifolium medium</name>
    <dbReference type="NCBI Taxonomy" id="97028"/>
    <lineage>
        <taxon>Eukaryota</taxon>
        <taxon>Viridiplantae</taxon>
        <taxon>Streptophyta</taxon>
        <taxon>Embryophyta</taxon>
        <taxon>Tracheophyta</taxon>
        <taxon>Spermatophyta</taxon>
        <taxon>Magnoliopsida</taxon>
        <taxon>eudicotyledons</taxon>
        <taxon>Gunneridae</taxon>
        <taxon>Pentapetalae</taxon>
        <taxon>rosids</taxon>
        <taxon>fabids</taxon>
        <taxon>Fabales</taxon>
        <taxon>Fabaceae</taxon>
        <taxon>Papilionoideae</taxon>
        <taxon>50 kb inversion clade</taxon>
        <taxon>NPAAA clade</taxon>
        <taxon>Hologalegina</taxon>
        <taxon>IRL clade</taxon>
        <taxon>Trifolieae</taxon>
        <taxon>Trifolium</taxon>
    </lineage>
</organism>
<proteinExistence type="predicted"/>
<evidence type="ECO:0000313" key="1">
    <source>
        <dbReference type="EMBL" id="MCI73177.1"/>
    </source>
</evidence>
<dbReference type="EMBL" id="LXQA010832776">
    <property type="protein sequence ID" value="MCI73177.1"/>
    <property type="molecule type" value="Genomic_DNA"/>
</dbReference>
<name>A0A392UK95_9FABA</name>
<dbReference type="Proteomes" id="UP000265520">
    <property type="component" value="Unassembled WGS sequence"/>
</dbReference>
<keyword evidence="2" id="KW-1185">Reference proteome</keyword>